<protein>
    <recommendedName>
        <fullName evidence="11">Zinc metalloprotease</fullName>
        <ecNumber evidence="11">3.4.24.-</ecNumber>
    </recommendedName>
</protein>
<evidence type="ECO:0000256" key="1">
    <source>
        <dbReference type="ARBA" id="ARBA00001947"/>
    </source>
</evidence>
<dbReference type="InterPro" id="IPR008915">
    <property type="entry name" value="Peptidase_M50"/>
</dbReference>
<evidence type="ECO:0000256" key="7">
    <source>
        <dbReference type="ARBA" id="ARBA00022833"/>
    </source>
</evidence>
<dbReference type="Pfam" id="PF02163">
    <property type="entry name" value="Peptidase_M50"/>
    <property type="match status" value="1"/>
</dbReference>
<keyword evidence="5 11" id="KW-0812">Transmembrane</keyword>
<dbReference type="GO" id="GO:0006508">
    <property type="term" value="P:proteolysis"/>
    <property type="evidence" value="ECO:0007669"/>
    <property type="project" value="UniProtKB-KW"/>
</dbReference>
<feature type="transmembrane region" description="Helical" evidence="11">
    <location>
        <begin position="321"/>
        <end position="339"/>
    </location>
</feature>
<dbReference type="GO" id="GO:0004222">
    <property type="term" value="F:metalloendopeptidase activity"/>
    <property type="evidence" value="ECO:0007669"/>
    <property type="project" value="InterPro"/>
</dbReference>
<dbReference type="Proteomes" id="UP000001522">
    <property type="component" value="Chromosome"/>
</dbReference>
<feature type="domain" description="PDZ" evidence="12">
    <location>
        <begin position="117"/>
        <end position="178"/>
    </location>
</feature>
<evidence type="ECO:0000256" key="6">
    <source>
        <dbReference type="ARBA" id="ARBA00022801"/>
    </source>
</evidence>
<dbReference type="PANTHER" id="PTHR42837:SF2">
    <property type="entry name" value="MEMBRANE METALLOPROTEASE ARASP2, CHLOROPLASTIC-RELATED"/>
    <property type="match status" value="1"/>
</dbReference>
<evidence type="ECO:0000256" key="4">
    <source>
        <dbReference type="ARBA" id="ARBA00022670"/>
    </source>
</evidence>
<evidence type="ECO:0000256" key="9">
    <source>
        <dbReference type="ARBA" id="ARBA00023049"/>
    </source>
</evidence>
<dbReference type="PANTHER" id="PTHR42837">
    <property type="entry name" value="REGULATOR OF SIGMA-E PROTEASE RSEP"/>
    <property type="match status" value="1"/>
</dbReference>
<evidence type="ECO:0000313" key="13">
    <source>
        <dbReference type="EMBL" id="CBG39716.1"/>
    </source>
</evidence>
<dbReference type="EMBL" id="FN555004">
    <property type="protein sequence ID" value="CBG39716.1"/>
    <property type="molecule type" value="Genomic_DNA"/>
</dbReference>
<feature type="transmembrane region" description="Helical" evidence="11">
    <location>
        <begin position="90"/>
        <end position="114"/>
    </location>
</feature>
<dbReference type="EC" id="3.4.24.-" evidence="11"/>
<name>D3UGU5_HELM1</name>
<dbReference type="eggNOG" id="COG0750">
    <property type="taxonomic scope" value="Bacteria"/>
</dbReference>
<keyword evidence="10 11" id="KW-0472">Membrane</keyword>
<comment type="cofactor">
    <cofactor evidence="1 11">
        <name>Zn(2+)</name>
        <dbReference type="ChEBI" id="CHEBI:29105"/>
    </cofactor>
</comment>
<dbReference type="SUPFAM" id="SSF50156">
    <property type="entry name" value="PDZ domain-like"/>
    <property type="match status" value="1"/>
</dbReference>
<keyword evidence="6 11" id="KW-0378">Hydrolase</keyword>
<dbReference type="Gene3D" id="2.30.42.10">
    <property type="match status" value="1"/>
</dbReference>
<evidence type="ECO:0000256" key="3">
    <source>
        <dbReference type="ARBA" id="ARBA00007931"/>
    </source>
</evidence>
<dbReference type="RefSeq" id="WP_013022807.1">
    <property type="nucleotide sequence ID" value="NC_013949.1"/>
</dbReference>
<organism evidence="13 14">
    <name type="scientific">Helicobacter mustelae (strain ATCC 43772 / CCUG 25715 / CIP 103759 / LMG 18044 / NCTC 12198 / R85-136P)</name>
    <name type="common">Campylobacter mustelae</name>
    <dbReference type="NCBI Taxonomy" id="679897"/>
    <lineage>
        <taxon>Bacteria</taxon>
        <taxon>Pseudomonadati</taxon>
        <taxon>Campylobacterota</taxon>
        <taxon>Epsilonproteobacteria</taxon>
        <taxon>Campylobacterales</taxon>
        <taxon>Helicobacteraceae</taxon>
        <taxon>Helicobacter</taxon>
    </lineage>
</organism>
<comment type="subcellular location">
    <subcellularLocation>
        <location evidence="2">Membrane</location>
        <topology evidence="2">Multi-pass membrane protein</topology>
    </subcellularLocation>
</comment>
<evidence type="ECO:0000313" key="14">
    <source>
        <dbReference type="Proteomes" id="UP000001522"/>
    </source>
</evidence>
<keyword evidence="14" id="KW-1185">Reference proteome</keyword>
<dbReference type="CDD" id="cd23081">
    <property type="entry name" value="cpPDZ_EcRseP-like"/>
    <property type="match status" value="1"/>
</dbReference>
<dbReference type="SMART" id="SM00228">
    <property type="entry name" value="PDZ"/>
    <property type="match status" value="1"/>
</dbReference>
<reference evidence="13 14" key="1">
    <citation type="journal article" date="2010" name="BMC Genomics">
        <title>Comparative genomics and proteomics of Helicobacter mustelae, an ulcerogenic and carcinogenic gastric pathogen.</title>
        <authorList>
            <person name="O'Toole P.W."/>
            <person name="Snelling W.J."/>
            <person name="Canchaya C."/>
            <person name="Forde B.M."/>
            <person name="Hardie K.R."/>
            <person name="Josenhans C."/>
            <person name="Graham R.L.J."/>
            <person name="McMullan G."/>
            <person name="Parkhill J."/>
            <person name="Belda E."/>
            <person name="Bentley S.D."/>
        </authorList>
    </citation>
    <scope>NUCLEOTIDE SEQUENCE [LARGE SCALE GENOMIC DNA]</scope>
    <source>
        <strain evidence="14">ATCC 43772 / LMG 18044 / NCTC 12198 / 12198</strain>
    </source>
</reference>
<dbReference type="GO" id="GO:0046872">
    <property type="term" value="F:metal ion binding"/>
    <property type="evidence" value="ECO:0007669"/>
    <property type="project" value="UniProtKB-KW"/>
</dbReference>
<accession>D3UGU5</accession>
<dbReference type="InterPro" id="IPR004387">
    <property type="entry name" value="Pept_M50_Zn"/>
</dbReference>
<dbReference type="InterPro" id="IPR001478">
    <property type="entry name" value="PDZ"/>
</dbReference>
<keyword evidence="8 11" id="KW-1133">Transmembrane helix</keyword>
<dbReference type="PROSITE" id="PS50106">
    <property type="entry name" value="PDZ"/>
    <property type="match status" value="1"/>
</dbReference>
<dbReference type="InterPro" id="IPR036034">
    <property type="entry name" value="PDZ_sf"/>
</dbReference>
<dbReference type="NCBIfam" id="TIGR00054">
    <property type="entry name" value="RIP metalloprotease RseP"/>
    <property type="match status" value="2"/>
</dbReference>
<dbReference type="HOGENOM" id="CLU_025778_1_0_7"/>
<evidence type="ECO:0000256" key="5">
    <source>
        <dbReference type="ARBA" id="ARBA00022692"/>
    </source>
</evidence>
<dbReference type="STRING" id="679897.HMU04540"/>
<comment type="similarity">
    <text evidence="3 11">Belongs to the peptidase M50B family.</text>
</comment>
<sequence length="353" mass="39405">MFILFACLILAFLIFFHELGHFLAAKLFGIHVEVFSIGFGKKLLTKTHRGTEYALSLIPLGGYVKLKGQNDLDALHSQGGKDSYSDKNPLVRIAVLFAGPFFNLILAFLIYVVVAMMGIQVIPPVVGKVLKDSPAYEAGILPGDRILSINNQGVNRWNQVYELISQEQKIQLRILRNNMEYEFFLQTKPIEDPANSQKKHYRIGIVAKNEIETLYLPFDGALEYGCTKVWESSFLILSGLQKLLQGAIPMTEISGPVMIVDSIAQFAQKDFVVMLLWVALISVNLGILNLLPIPALDGGQILFNLYELLTRKPLHEQGVKYLTLLGWLILLGLMSLGLYNDIARIFTQGALHG</sequence>
<dbReference type="AlphaFoldDB" id="D3UGU5"/>
<proteinExistence type="inferred from homology"/>
<evidence type="ECO:0000256" key="11">
    <source>
        <dbReference type="RuleBase" id="RU362031"/>
    </source>
</evidence>
<dbReference type="InterPro" id="IPR041489">
    <property type="entry name" value="PDZ_6"/>
</dbReference>
<keyword evidence="9 11" id="KW-0482">Metalloprotease</keyword>
<dbReference type="CDD" id="cd06163">
    <property type="entry name" value="S2P-M50_PDZ_RseP-like"/>
    <property type="match status" value="1"/>
</dbReference>
<keyword evidence="4 13" id="KW-0645">Protease</keyword>
<keyword evidence="7 11" id="KW-0862">Zinc</keyword>
<gene>
    <name evidence="13" type="ordered locus">HMU04540</name>
</gene>
<evidence type="ECO:0000256" key="10">
    <source>
        <dbReference type="ARBA" id="ARBA00023136"/>
    </source>
</evidence>
<dbReference type="GO" id="GO:0016020">
    <property type="term" value="C:membrane"/>
    <property type="evidence" value="ECO:0007669"/>
    <property type="project" value="UniProtKB-SubCell"/>
</dbReference>
<evidence type="ECO:0000256" key="2">
    <source>
        <dbReference type="ARBA" id="ARBA00004141"/>
    </source>
</evidence>
<dbReference type="Pfam" id="PF17820">
    <property type="entry name" value="PDZ_6"/>
    <property type="match status" value="1"/>
</dbReference>
<feature type="transmembrane region" description="Helical" evidence="11">
    <location>
        <begin position="271"/>
        <end position="293"/>
    </location>
</feature>
<keyword evidence="11" id="KW-0479">Metal-binding</keyword>
<evidence type="ECO:0000256" key="8">
    <source>
        <dbReference type="ARBA" id="ARBA00022989"/>
    </source>
</evidence>
<evidence type="ECO:0000259" key="12">
    <source>
        <dbReference type="PROSITE" id="PS50106"/>
    </source>
</evidence>
<dbReference type="KEGG" id="hms:HMU04540"/>